<name>A0A2P4X784_9STRA</name>
<comment type="caution">
    <text evidence="2">The sequence shown here is derived from an EMBL/GenBank/DDBJ whole genome shotgun (WGS) entry which is preliminary data.</text>
</comment>
<feature type="region of interest" description="Disordered" evidence="1">
    <location>
        <begin position="14"/>
        <end position="156"/>
    </location>
</feature>
<dbReference type="AlphaFoldDB" id="A0A2P4X784"/>
<feature type="compositionally biased region" description="Basic and acidic residues" evidence="1">
    <location>
        <begin position="147"/>
        <end position="156"/>
    </location>
</feature>
<feature type="compositionally biased region" description="Basic and acidic residues" evidence="1">
    <location>
        <begin position="36"/>
        <end position="51"/>
    </location>
</feature>
<accession>A0A2P4X784</accession>
<evidence type="ECO:0000313" key="2">
    <source>
        <dbReference type="EMBL" id="POM61417.1"/>
    </source>
</evidence>
<organism evidence="2 3">
    <name type="scientific">Phytophthora palmivora</name>
    <dbReference type="NCBI Taxonomy" id="4796"/>
    <lineage>
        <taxon>Eukaryota</taxon>
        <taxon>Sar</taxon>
        <taxon>Stramenopiles</taxon>
        <taxon>Oomycota</taxon>
        <taxon>Peronosporomycetes</taxon>
        <taxon>Peronosporales</taxon>
        <taxon>Peronosporaceae</taxon>
        <taxon>Phytophthora</taxon>
    </lineage>
</organism>
<dbReference type="EMBL" id="NCKW01016015">
    <property type="protein sequence ID" value="POM61417.1"/>
    <property type="molecule type" value="Genomic_DNA"/>
</dbReference>
<feature type="compositionally biased region" description="Polar residues" evidence="1">
    <location>
        <begin position="78"/>
        <end position="96"/>
    </location>
</feature>
<protein>
    <submittedName>
        <fullName evidence="2">Uncharacterized protein</fullName>
    </submittedName>
</protein>
<reference evidence="2 3" key="1">
    <citation type="journal article" date="2017" name="Genome Biol. Evol.">
        <title>Phytophthora megakarya and P. palmivora, closely related causal agents of cacao black pod rot, underwent increases in genome sizes and gene numbers by different mechanisms.</title>
        <authorList>
            <person name="Ali S.S."/>
            <person name="Shao J."/>
            <person name="Lary D.J."/>
            <person name="Kronmiller B."/>
            <person name="Shen D."/>
            <person name="Strem M.D."/>
            <person name="Amoako-Attah I."/>
            <person name="Akrofi A.Y."/>
            <person name="Begoude B.A."/>
            <person name="Ten Hoopen G.M."/>
            <person name="Coulibaly K."/>
            <person name="Kebe B.I."/>
            <person name="Melnick R.L."/>
            <person name="Guiltinan M.J."/>
            <person name="Tyler B.M."/>
            <person name="Meinhardt L.W."/>
            <person name="Bailey B.A."/>
        </authorList>
    </citation>
    <scope>NUCLEOTIDE SEQUENCE [LARGE SCALE GENOMIC DNA]</scope>
    <source>
        <strain evidence="3">sbr112.9</strain>
    </source>
</reference>
<dbReference type="Proteomes" id="UP000237271">
    <property type="component" value="Unassembled WGS sequence"/>
</dbReference>
<evidence type="ECO:0000256" key="1">
    <source>
        <dbReference type="SAM" id="MobiDB-lite"/>
    </source>
</evidence>
<keyword evidence="3" id="KW-1185">Reference proteome</keyword>
<evidence type="ECO:0000313" key="3">
    <source>
        <dbReference type="Proteomes" id="UP000237271"/>
    </source>
</evidence>
<proteinExistence type="predicted"/>
<sequence length="261" mass="30285">MVDLFNHWKQVSTNEIQHQRHNYNPEQRQQMQEFEEQARYQEEQARRRQQSDFEEMAQYQEEQARRRQQSLDSPIRRSVSTKQRQPNASVLQQIQQRQKELENMRRHRQQPRDDEPPRSDHLSIDSQSSIAAKERYLQQQRQQQLDHAAERKKQDRLRANKALDQTAGEDVELMETSQGEWVPIDEARGSKATSDIASVVSSPRRGPGFCDHCGSPQYMAENGSVKPSCKCNITVATPTKAAGTILFDGKWISSPQPQESS</sequence>
<feature type="compositionally biased region" description="Basic and acidic residues" evidence="1">
    <location>
        <begin position="97"/>
        <end position="123"/>
    </location>
</feature>
<gene>
    <name evidence="2" type="ORF">PHPALM_29572</name>
</gene>
<dbReference type="OrthoDB" id="165675at2759"/>